<name>A0A1L0CAJ3_9GAMM</name>
<dbReference type="InterPro" id="IPR001789">
    <property type="entry name" value="Sig_transdc_resp-reg_receiver"/>
</dbReference>
<dbReference type="PANTHER" id="PTHR43719">
    <property type="entry name" value="TWO-COMPONENT HISTIDINE KINASE"/>
    <property type="match status" value="1"/>
</dbReference>
<dbReference type="Pfam" id="PF00072">
    <property type="entry name" value="Response_reg"/>
    <property type="match status" value="1"/>
</dbReference>
<evidence type="ECO:0000256" key="2">
    <source>
        <dbReference type="ARBA" id="ARBA00012438"/>
    </source>
</evidence>
<dbReference type="SUPFAM" id="SSF55874">
    <property type="entry name" value="ATPase domain of HSP90 chaperone/DNA topoisomerase II/histidine kinase"/>
    <property type="match status" value="1"/>
</dbReference>
<dbReference type="InterPro" id="IPR003661">
    <property type="entry name" value="HisK_dim/P_dom"/>
</dbReference>
<dbReference type="InterPro" id="IPR036890">
    <property type="entry name" value="HATPase_C_sf"/>
</dbReference>
<dbReference type="Pfam" id="PF02518">
    <property type="entry name" value="HATPase_c"/>
    <property type="match status" value="1"/>
</dbReference>
<evidence type="ECO:0000259" key="6">
    <source>
        <dbReference type="PROSITE" id="PS50109"/>
    </source>
</evidence>
<feature type="domain" description="Response regulatory" evidence="7">
    <location>
        <begin position="519"/>
        <end position="634"/>
    </location>
</feature>
<dbReference type="InterPro" id="IPR011006">
    <property type="entry name" value="CheY-like_superfamily"/>
</dbReference>
<dbReference type="AlphaFoldDB" id="A0A1L0CAJ3"/>
<dbReference type="SMART" id="SM00388">
    <property type="entry name" value="HisKA"/>
    <property type="match status" value="1"/>
</dbReference>
<dbReference type="CDD" id="cd00082">
    <property type="entry name" value="HisKA"/>
    <property type="match status" value="1"/>
</dbReference>
<evidence type="ECO:0000259" key="7">
    <source>
        <dbReference type="PROSITE" id="PS50110"/>
    </source>
</evidence>
<feature type="modified residue" description="4-aspartylphosphate" evidence="4">
    <location>
        <position position="568"/>
    </location>
</feature>
<dbReference type="PROSITE" id="PS50110">
    <property type="entry name" value="RESPONSE_REGULATORY"/>
    <property type="match status" value="1"/>
</dbReference>
<reference evidence="8 9" key="1">
    <citation type="submission" date="2016-11" db="EMBL/GenBank/DDBJ databases">
        <authorList>
            <person name="Jaros S."/>
            <person name="Januszkiewicz K."/>
            <person name="Wedrychowicz H."/>
        </authorList>
    </citation>
    <scope>NUCLEOTIDE SEQUENCE [LARGE SCALE GENOMIC DNA]</scope>
    <source>
        <strain evidence="8">NVI 5450</strain>
    </source>
</reference>
<dbReference type="PANTHER" id="PTHR43719:SF28">
    <property type="entry name" value="PEROXIDE STRESS-ACTIVATED HISTIDINE KINASE MAK1-RELATED"/>
    <property type="match status" value="1"/>
</dbReference>
<dbReference type="InterPro" id="IPR004358">
    <property type="entry name" value="Sig_transdc_His_kin-like_C"/>
</dbReference>
<evidence type="ECO:0000256" key="4">
    <source>
        <dbReference type="PROSITE-ProRule" id="PRU00169"/>
    </source>
</evidence>
<dbReference type="InterPro" id="IPR036097">
    <property type="entry name" value="HisK_dim/P_sf"/>
</dbReference>
<gene>
    <name evidence="8" type="ORF">NVI5450_4588</name>
</gene>
<evidence type="ECO:0000256" key="3">
    <source>
        <dbReference type="ARBA" id="ARBA00022553"/>
    </source>
</evidence>
<dbReference type="PROSITE" id="PS50109">
    <property type="entry name" value="HIS_KIN"/>
    <property type="match status" value="1"/>
</dbReference>
<keyword evidence="5" id="KW-0812">Transmembrane</keyword>
<dbReference type="GO" id="GO:0000155">
    <property type="term" value="F:phosphorelay sensor kinase activity"/>
    <property type="evidence" value="ECO:0007669"/>
    <property type="project" value="InterPro"/>
</dbReference>
<dbReference type="InterPro" id="IPR003594">
    <property type="entry name" value="HATPase_dom"/>
</dbReference>
<dbReference type="RefSeq" id="WP_075496823.1">
    <property type="nucleotide sequence ID" value="NZ_CAWRBC010000115.1"/>
</dbReference>
<dbReference type="OrthoDB" id="9815750at2"/>
<sequence length="634" mass="71764">MNYKFNIHSYICVCVLFTTVLVTSFVSYSLDESKNNHDNKVATLMAFSQEKNLQHKLIINAIKSFFKSSVKVNENEFSTFTRELLGAREALIFTLTPEMRLGYISDEKFAPKLEQLKTILDEHGNLRGKLDNYELIGVDINDPHMPYLFYATPIKRLLFNINKLKNTCFQYSSSQLSVKNKNCMMRSTSIIPEFFSHNTKLKISLPEYNFDYTLSIGSRASPSMIIEFVCVLLSLIFICSLIFVLLYFKLENKRLFKRITRENKLNVAMVSSINHEIRTPINALLGYSQMLRDMPEISDEHSALIEKVQWSANLLSSVAESTLNYSKSTLGALVLNNVPVNTMQCIGNIQDYYNKLSIPAGKTLCFHVSEKLPAVISVDSSKLFQVITNMINNALKYSTGKAVRCHIDICQRVGFNEESIIRGYYVRILIQDSGLGMSKSTKELLINPFTVDTESKLKHVSSIGLGLYTCNQLLAQVGGKLRLHSVKNEGTKIMLHFPCQLDSSRLSQRLNPINYSDVHILIVDDNSFNLEVCEAMLAEKQFNTVCANNSKVALTQFVNAEPDVVIVDYQLDEVNGLELIAKMKCIQGNAQTQYFILSANDKNEIVDSACHPDIYFMKKPFNTAIFLSCLGQNN</sequence>
<dbReference type="Gene3D" id="1.10.287.130">
    <property type="match status" value="1"/>
</dbReference>
<feature type="domain" description="Histidine kinase" evidence="6">
    <location>
        <begin position="272"/>
        <end position="501"/>
    </location>
</feature>
<feature type="transmembrane region" description="Helical" evidence="5">
    <location>
        <begin position="7"/>
        <end position="30"/>
    </location>
</feature>
<dbReference type="SUPFAM" id="SSF47384">
    <property type="entry name" value="Homodimeric domain of signal transducing histidine kinase"/>
    <property type="match status" value="1"/>
</dbReference>
<dbReference type="SUPFAM" id="SSF52172">
    <property type="entry name" value="CheY-like"/>
    <property type="match status" value="1"/>
</dbReference>
<dbReference type="SMART" id="SM00448">
    <property type="entry name" value="REC"/>
    <property type="match status" value="1"/>
</dbReference>
<evidence type="ECO:0000256" key="5">
    <source>
        <dbReference type="SAM" id="Phobius"/>
    </source>
</evidence>
<dbReference type="Gene3D" id="3.30.565.10">
    <property type="entry name" value="Histidine kinase-like ATPase, C-terminal domain"/>
    <property type="match status" value="1"/>
</dbReference>
<keyword evidence="5" id="KW-0472">Membrane</keyword>
<dbReference type="InterPro" id="IPR005467">
    <property type="entry name" value="His_kinase_dom"/>
</dbReference>
<feature type="transmembrane region" description="Helical" evidence="5">
    <location>
        <begin position="224"/>
        <end position="248"/>
    </location>
</feature>
<organism evidence="8 9">
    <name type="scientific">Moritella viscosa</name>
    <dbReference type="NCBI Taxonomy" id="80854"/>
    <lineage>
        <taxon>Bacteria</taxon>
        <taxon>Pseudomonadati</taxon>
        <taxon>Pseudomonadota</taxon>
        <taxon>Gammaproteobacteria</taxon>
        <taxon>Alteromonadales</taxon>
        <taxon>Moritellaceae</taxon>
        <taxon>Moritella</taxon>
    </lineage>
</organism>
<proteinExistence type="predicted"/>
<dbReference type="InterPro" id="IPR050956">
    <property type="entry name" value="2C_system_His_kinase"/>
</dbReference>
<dbReference type="CDD" id="cd00156">
    <property type="entry name" value="REC"/>
    <property type="match status" value="1"/>
</dbReference>
<keyword evidence="3 4" id="KW-0597">Phosphoprotein</keyword>
<dbReference type="EMBL" id="FPLD01000131">
    <property type="protein sequence ID" value="SGZ17858.1"/>
    <property type="molecule type" value="Genomic_DNA"/>
</dbReference>
<evidence type="ECO:0000313" key="9">
    <source>
        <dbReference type="Proteomes" id="UP000183794"/>
    </source>
</evidence>
<dbReference type="Pfam" id="PF00512">
    <property type="entry name" value="HisKA"/>
    <property type="match status" value="1"/>
</dbReference>
<dbReference type="SMART" id="SM00387">
    <property type="entry name" value="HATPase_c"/>
    <property type="match status" value="1"/>
</dbReference>
<protein>
    <recommendedName>
        <fullName evidence="2">histidine kinase</fullName>
        <ecNumber evidence="2">2.7.13.3</ecNumber>
    </recommendedName>
</protein>
<accession>A0A1L0CAJ3</accession>
<dbReference type="Proteomes" id="UP000183794">
    <property type="component" value="Unassembled WGS sequence"/>
</dbReference>
<dbReference type="EC" id="2.7.13.3" evidence="2"/>
<evidence type="ECO:0000256" key="1">
    <source>
        <dbReference type="ARBA" id="ARBA00000085"/>
    </source>
</evidence>
<dbReference type="Gene3D" id="3.40.50.2300">
    <property type="match status" value="1"/>
</dbReference>
<dbReference type="PRINTS" id="PR00344">
    <property type="entry name" value="BCTRLSENSOR"/>
</dbReference>
<evidence type="ECO:0000313" key="8">
    <source>
        <dbReference type="EMBL" id="SGZ17858.1"/>
    </source>
</evidence>
<keyword evidence="5" id="KW-1133">Transmembrane helix</keyword>
<comment type="catalytic activity">
    <reaction evidence="1">
        <text>ATP + protein L-histidine = ADP + protein N-phospho-L-histidine.</text>
        <dbReference type="EC" id="2.7.13.3"/>
    </reaction>
</comment>